<dbReference type="Gene3D" id="3.30.70.270">
    <property type="match status" value="1"/>
</dbReference>
<reference evidence="5 6" key="1">
    <citation type="submission" date="2021-09" db="EMBL/GenBank/DDBJ databases">
        <title>Lysobacter sp. 13A isolated from the river sediment.</title>
        <authorList>
            <person name="Liu H."/>
            <person name="Li S."/>
            <person name="Mao S."/>
        </authorList>
    </citation>
    <scope>NUCLEOTIDE SEQUENCE [LARGE SCALE GENOMIC DNA]</scope>
    <source>
        <strain evidence="5 6">13A</strain>
    </source>
</reference>
<name>A0ABS7T6A5_9GAMM</name>
<evidence type="ECO:0000313" key="5">
    <source>
        <dbReference type="EMBL" id="MBZ4039393.1"/>
    </source>
</evidence>
<dbReference type="Pfam" id="PF00990">
    <property type="entry name" value="GGDEF"/>
    <property type="match status" value="1"/>
</dbReference>
<feature type="domain" description="GGDEF" evidence="4">
    <location>
        <begin position="380"/>
        <end position="519"/>
    </location>
</feature>
<dbReference type="InterPro" id="IPR050469">
    <property type="entry name" value="Diguanylate_Cyclase"/>
</dbReference>
<dbReference type="InterPro" id="IPR011123">
    <property type="entry name" value="Y_Y_Y"/>
</dbReference>
<dbReference type="Pfam" id="PF07495">
    <property type="entry name" value="Y_Y_Y"/>
    <property type="match status" value="1"/>
</dbReference>
<dbReference type="CDD" id="cd01949">
    <property type="entry name" value="GGDEF"/>
    <property type="match status" value="1"/>
</dbReference>
<dbReference type="RefSeq" id="WP_223675854.1">
    <property type="nucleotide sequence ID" value="NZ_JAINZW010000003.1"/>
</dbReference>
<comment type="catalytic activity">
    <reaction evidence="2">
        <text>2 GTP = 3',3'-c-di-GMP + 2 diphosphate</text>
        <dbReference type="Rhea" id="RHEA:24898"/>
        <dbReference type="ChEBI" id="CHEBI:33019"/>
        <dbReference type="ChEBI" id="CHEBI:37565"/>
        <dbReference type="ChEBI" id="CHEBI:58805"/>
        <dbReference type="EC" id="2.7.7.65"/>
    </reaction>
</comment>
<evidence type="ECO:0000256" key="2">
    <source>
        <dbReference type="ARBA" id="ARBA00034247"/>
    </source>
</evidence>
<dbReference type="InterPro" id="IPR013783">
    <property type="entry name" value="Ig-like_fold"/>
</dbReference>
<dbReference type="PROSITE" id="PS50887">
    <property type="entry name" value="GGDEF"/>
    <property type="match status" value="1"/>
</dbReference>
<dbReference type="SMART" id="SM00267">
    <property type="entry name" value="GGDEF"/>
    <property type="match status" value="1"/>
</dbReference>
<keyword evidence="3" id="KW-1133">Transmembrane helix</keyword>
<keyword evidence="3" id="KW-0812">Transmembrane</keyword>
<feature type="transmembrane region" description="Helical" evidence="3">
    <location>
        <begin position="290"/>
        <end position="310"/>
    </location>
</feature>
<dbReference type="Gene3D" id="2.60.40.10">
    <property type="entry name" value="Immunoglobulins"/>
    <property type="match status" value="1"/>
</dbReference>
<evidence type="ECO:0000259" key="4">
    <source>
        <dbReference type="PROSITE" id="PS50887"/>
    </source>
</evidence>
<comment type="caution">
    <text evidence="5">The sequence shown here is derived from an EMBL/GenBank/DDBJ whole genome shotgun (WGS) entry which is preliminary data.</text>
</comment>
<dbReference type="EMBL" id="JAINZW010000003">
    <property type="protein sequence ID" value="MBZ4039393.1"/>
    <property type="molecule type" value="Genomic_DNA"/>
</dbReference>
<evidence type="ECO:0000256" key="3">
    <source>
        <dbReference type="SAM" id="Phobius"/>
    </source>
</evidence>
<dbReference type="NCBIfam" id="TIGR00254">
    <property type="entry name" value="GGDEF"/>
    <property type="match status" value="1"/>
</dbReference>
<accession>A0ABS7T6A5</accession>
<keyword evidence="3" id="KW-0472">Membrane</keyword>
<gene>
    <name evidence="5" type="ORF">K6753_07585</name>
</gene>
<protein>
    <recommendedName>
        <fullName evidence="1">diguanylate cyclase</fullName>
        <ecNumber evidence="1">2.7.7.65</ecNumber>
    </recommendedName>
</protein>
<dbReference type="InterPro" id="IPR043128">
    <property type="entry name" value="Rev_trsase/Diguanyl_cyclase"/>
</dbReference>
<dbReference type="SUPFAM" id="SSF55073">
    <property type="entry name" value="Nucleotide cyclase"/>
    <property type="match status" value="1"/>
</dbReference>
<dbReference type="EC" id="2.7.7.65" evidence="1"/>
<organism evidence="5 6">
    <name type="scientific">Novilysobacter selenitireducens</name>
    <dbReference type="NCBI Taxonomy" id="2872639"/>
    <lineage>
        <taxon>Bacteria</taxon>
        <taxon>Pseudomonadati</taxon>
        <taxon>Pseudomonadota</taxon>
        <taxon>Gammaproteobacteria</taxon>
        <taxon>Lysobacterales</taxon>
        <taxon>Lysobacteraceae</taxon>
        <taxon>Novilysobacter</taxon>
    </lineage>
</organism>
<sequence length="562" mass="61399">MRFVLPDGPRGLLVGSQTGVFAFDGARFTRRSGLTDGLDITAMQRLSDGRLVVGALSEAVYFEHDGRWHLLGADEGMPSNSPFALVEHDGYLWVPGIRGIARVPVEDLAALAEGRITHVRGQMVLNERGDPMAGQQGYCCNGAGTSKGFLRDDTLWLPTRDGVVAFDTAAIRPNTVAPPVAIERVMAQGQWQAAHALADGELPAAARDLTFDFTVLSFQDPRSNSVEYRLVGYDADWQPAALTNRSARYTNLPPGDYVFEVRGRNNTGMASDAPARLAFSIRPLLHETRAFAITLAVLALALLALGLHYLQGRHRRQRLALEAVVQQRTEALAAANDRLREASQTDPLTGLRNRRYMASQIPADLSYYDRQIRKGPEQGKVMVFALVDIDHFKAINDTHGHRAGDLVLQQFAHILRGLVRSGDYVVRWGGEEFLLVFRPMPAAQVALMGERVRAAVASHAFDLGNGQSQHLTCSIGLAEYPLFAGRHDAAGWETLVELADQALYFVKTRGRDGWAAFRPTATTPTDDLLRAMQAGPEVLLADGRLSMVGSESVYADTGETTA</sequence>
<proteinExistence type="predicted"/>
<keyword evidence="6" id="KW-1185">Reference proteome</keyword>
<evidence type="ECO:0000256" key="1">
    <source>
        <dbReference type="ARBA" id="ARBA00012528"/>
    </source>
</evidence>
<dbReference type="InterPro" id="IPR029787">
    <property type="entry name" value="Nucleotide_cyclase"/>
</dbReference>
<dbReference type="PANTHER" id="PTHR45138">
    <property type="entry name" value="REGULATORY COMPONENTS OF SENSORY TRANSDUCTION SYSTEM"/>
    <property type="match status" value="1"/>
</dbReference>
<dbReference type="PANTHER" id="PTHR45138:SF9">
    <property type="entry name" value="DIGUANYLATE CYCLASE DGCM-RELATED"/>
    <property type="match status" value="1"/>
</dbReference>
<evidence type="ECO:0000313" key="6">
    <source>
        <dbReference type="Proteomes" id="UP001430954"/>
    </source>
</evidence>
<dbReference type="Proteomes" id="UP001430954">
    <property type="component" value="Unassembled WGS sequence"/>
</dbReference>
<dbReference type="InterPro" id="IPR000160">
    <property type="entry name" value="GGDEF_dom"/>
</dbReference>